<dbReference type="AlphaFoldDB" id="A0A420YF70"/>
<dbReference type="PROSITE" id="PS50004">
    <property type="entry name" value="C2"/>
    <property type="match status" value="1"/>
</dbReference>
<proteinExistence type="predicted"/>
<organism evidence="3 4">
    <name type="scientific">Coniochaeta pulveracea</name>
    <dbReference type="NCBI Taxonomy" id="177199"/>
    <lineage>
        <taxon>Eukaryota</taxon>
        <taxon>Fungi</taxon>
        <taxon>Dikarya</taxon>
        <taxon>Ascomycota</taxon>
        <taxon>Pezizomycotina</taxon>
        <taxon>Sordariomycetes</taxon>
        <taxon>Sordariomycetidae</taxon>
        <taxon>Coniochaetales</taxon>
        <taxon>Coniochaetaceae</taxon>
        <taxon>Coniochaeta</taxon>
    </lineage>
</organism>
<feature type="compositionally biased region" description="Basic and acidic residues" evidence="1">
    <location>
        <begin position="310"/>
        <end position="322"/>
    </location>
</feature>
<reference evidence="3 4" key="1">
    <citation type="submission" date="2018-08" db="EMBL/GenBank/DDBJ databases">
        <title>Draft genome of the lignicolous fungus Coniochaeta pulveracea.</title>
        <authorList>
            <person name="Borstlap C.J."/>
            <person name="De Witt R.N."/>
            <person name="Botha A."/>
            <person name="Volschenk H."/>
        </authorList>
    </citation>
    <scope>NUCLEOTIDE SEQUENCE [LARGE SCALE GENOMIC DNA]</scope>
    <source>
        <strain evidence="3 4">CAB683</strain>
    </source>
</reference>
<dbReference type="InterPro" id="IPR052981">
    <property type="entry name" value="Ingression_C2_domain"/>
</dbReference>
<dbReference type="EMBL" id="QVQW01000013">
    <property type="protein sequence ID" value="RKU46572.1"/>
    <property type="molecule type" value="Genomic_DNA"/>
</dbReference>
<dbReference type="PANTHER" id="PTHR47052:SF3">
    <property type="entry name" value="INGRESSION PROTEIN 1"/>
    <property type="match status" value="1"/>
</dbReference>
<evidence type="ECO:0000313" key="3">
    <source>
        <dbReference type="EMBL" id="RKU46572.1"/>
    </source>
</evidence>
<feature type="compositionally biased region" description="Basic and acidic residues" evidence="1">
    <location>
        <begin position="269"/>
        <end position="283"/>
    </location>
</feature>
<feature type="compositionally biased region" description="Polar residues" evidence="1">
    <location>
        <begin position="396"/>
        <end position="408"/>
    </location>
</feature>
<dbReference type="InterPro" id="IPR035892">
    <property type="entry name" value="C2_domain_sf"/>
</dbReference>
<dbReference type="InterPro" id="IPR037791">
    <property type="entry name" value="C2_fungal_Inn1"/>
</dbReference>
<dbReference type="Proteomes" id="UP000275385">
    <property type="component" value="Unassembled WGS sequence"/>
</dbReference>
<gene>
    <name evidence="3" type="ORF">DL546_004348</name>
</gene>
<sequence>MMATKPKANPLNGAHTAGIFADMTVDGPPIGTLVLVVDRAKNLPNRKTIGKQDPYCAARLGKEAKKTNTDIRGGQTPRWDQELRFTVHDSPDYYQLKISVFNDDKKTELIGESWVDLRDIIVDGGGQNDLWHQLTCKGKYAGEIRIEITFYDSRPKPEKPAVKAKPPVASDHEGSAIPRASKLAGPKRRPLPSGPGQAAASPAAVEPSAQTPTRPQPNGPLAYIPNQSPLQQMEYNTPPPGPRYPQAEQFSSAHTSPSVYGVPPQQYHTPERQDTRYHYDERNGNPNMQIPPFARSHQQHHQGQNDMYQVDEHGVSPEHDRPPPPPVHRIRHNSVPAAAQEQLVARSSFDGLPPKPTPPTIRHEVLRNEAHRHSQPITATGGAYPGQPVYRPYNPASASTGQLPQYSSPGEVHHPSPPRHQSYDAAYDAHHMSMQPTVEDAPESPDQYTNQFRRSGSRVPQYEAPSQSRYGSEYEQTSSPAPLNVQGQTSSTSLNNHSPQPPQDDRYRRHSSFTYEPHEQPPPARYPPAQDQFQAPPPSNYTNDRGQQMLSYQGDLDSGSGRYGVPPVPSSLVPGVDLDLAMEINQRVNEDRRTDRRYNQPPSGDRRSYGGHAEYGTESPTGYGSSQYSRGRTSQSYAAPPPEYPPSTQPSAYPPNNHRNPSPNPHHTIKRKSISPAPPPAASETRRLSGVPFGPDDYNALNPAIASTNPSGSGPDYSEITGMIITHDGKEVDPSDHLPIDTWAPEPEPKKPSSSASSPAARPSPAGPQSLPASGRRPLRIAGRTSTMAADGYISGDLSFDAPSPTPAAPTGRNRLQKKAHRQSAAPVMSGAIMSGANGSGPGTSSLPQSPLGPLPNSHDNFTPPSRSLPRAQTFDYAPERENHAPGYSPSPYDRRNGMGNGASAPPVPAKVPLALPAPGGRYDDPRAGGGYDEWGGMAGGGGTGEDALLEEMRRIDIGTGSARARRPGQGYGRY</sequence>
<feature type="compositionally biased region" description="Polar residues" evidence="1">
    <location>
        <begin position="464"/>
        <end position="498"/>
    </location>
</feature>
<feature type="compositionally biased region" description="Low complexity" evidence="1">
    <location>
        <begin position="752"/>
        <end position="764"/>
    </location>
</feature>
<evidence type="ECO:0000256" key="1">
    <source>
        <dbReference type="SAM" id="MobiDB-lite"/>
    </source>
</evidence>
<dbReference type="Pfam" id="PF00168">
    <property type="entry name" value="C2"/>
    <property type="match status" value="1"/>
</dbReference>
<keyword evidence="4" id="KW-1185">Reference proteome</keyword>
<feature type="compositionally biased region" description="Polar residues" evidence="1">
    <location>
        <begin position="248"/>
        <end position="258"/>
    </location>
</feature>
<feature type="compositionally biased region" description="Polar residues" evidence="1">
    <location>
        <begin position="225"/>
        <end position="235"/>
    </location>
</feature>
<dbReference type="CDD" id="cd08681">
    <property type="entry name" value="C2_fungal_Inn1p-like"/>
    <property type="match status" value="1"/>
</dbReference>
<dbReference type="Gene3D" id="2.60.40.150">
    <property type="entry name" value="C2 domain"/>
    <property type="match status" value="1"/>
</dbReference>
<feature type="compositionally biased region" description="Polar residues" evidence="1">
    <location>
        <begin position="540"/>
        <end position="551"/>
    </location>
</feature>
<protein>
    <recommendedName>
        <fullName evidence="2">C2 domain-containing protein</fullName>
    </recommendedName>
</protein>
<feature type="compositionally biased region" description="Gly residues" evidence="1">
    <location>
        <begin position="928"/>
        <end position="945"/>
    </location>
</feature>
<feature type="compositionally biased region" description="Basic and acidic residues" evidence="1">
    <location>
        <begin position="727"/>
        <end position="739"/>
    </location>
</feature>
<feature type="compositionally biased region" description="Basic and acidic residues" evidence="1">
    <location>
        <begin position="588"/>
        <end position="608"/>
    </location>
</feature>
<comment type="caution">
    <text evidence="3">The sequence shown here is derived from an EMBL/GenBank/DDBJ whole genome shotgun (WGS) entry which is preliminary data.</text>
</comment>
<dbReference type="PANTHER" id="PTHR47052">
    <property type="entry name" value="CONSERVED SERINE PROLINE-RICH PROTEIN (AFU_ORTHOLOGUE AFUA_2G01790)"/>
    <property type="match status" value="1"/>
</dbReference>
<dbReference type="SMART" id="SM00239">
    <property type="entry name" value="C2"/>
    <property type="match status" value="1"/>
</dbReference>
<feature type="compositionally biased region" description="Low complexity" evidence="1">
    <location>
        <begin position="843"/>
        <end position="858"/>
    </location>
</feature>
<feature type="region of interest" description="Disordered" evidence="1">
    <location>
        <begin position="797"/>
        <end position="946"/>
    </location>
</feature>
<feature type="compositionally biased region" description="Low complexity" evidence="1">
    <location>
        <begin position="194"/>
        <end position="209"/>
    </location>
</feature>
<feature type="region of interest" description="Disordered" evidence="1">
    <location>
        <begin position="367"/>
        <end position="778"/>
    </location>
</feature>
<name>A0A420YF70_9PEZI</name>
<evidence type="ECO:0000313" key="4">
    <source>
        <dbReference type="Proteomes" id="UP000275385"/>
    </source>
</evidence>
<feature type="compositionally biased region" description="Polar residues" evidence="1">
    <location>
        <begin position="618"/>
        <end position="633"/>
    </location>
</feature>
<feature type="domain" description="C2" evidence="2">
    <location>
        <begin position="11"/>
        <end position="132"/>
    </location>
</feature>
<dbReference type="OrthoDB" id="270970at2759"/>
<evidence type="ECO:0000259" key="2">
    <source>
        <dbReference type="PROSITE" id="PS50004"/>
    </source>
</evidence>
<feature type="compositionally biased region" description="Pro residues" evidence="1">
    <location>
        <begin position="639"/>
        <end position="648"/>
    </location>
</feature>
<dbReference type="InterPro" id="IPR000008">
    <property type="entry name" value="C2_dom"/>
</dbReference>
<dbReference type="SUPFAM" id="SSF49562">
    <property type="entry name" value="C2 domain (Calcium/lipid-binding domain, CaLB)"/>
    <property type="match status" value="1"/>
</dbReference>
<accession>A0A420YF70</accession>
<feature type="region of interest" description="Disordered" evidence="1">
    <location>
        <begin position="155"/>
        <end position="331"/>
    </location>
</feature>
<dbReference type="STRING" id="177199.A0A420YF70"/>
<feature type="compositionally biased region" description="Low complexity" evidence="1">
    <location>
        <begin position="649"/>
        <end position="661"/>
    </location>
</feature>